<accession>A0A7J5U2W0</accession>
<dbReference type="CDD" id="cd07040">
    <property type="entry name" value="HP"/>
    <property type="match status" value="1"/>
</dbReference>
<protein>
    <submittedName>
        <fullName evidence="1">Phosphoglycerate mutase</fullName>
    </submittedName>
</protein>
<dbReference type="Proteomes" id="UP000488299">
    <property type="component" value="Unassembled WGS sequence"/>
</dbReference>
<dbReference type="InterPro" id="IPR013078">
    <property type="entry name" value="His_Pase_superF_clade-1"/>
</dbReference>
<reference evidence="1 2" key="1">
    <citation type="submission" date="2019-10" db="EMBL/GenBank/DDBJ databases">
        <title>Rudanella paleaurantiibacter sp. nov., isolated from sludge.</title>
        <authorList>
            <person name="Xu S.Q."/>
        </authorList>
    </citation>
    <scope>NUCLEOTIDE SEQUENCE [LARGE SCALE GENOMIC DNA]</scope>
    <source>
        <strain evidence="1 2">HX-22-17</strain>
    </source>
</reference>
<organism evidence="1 2">
    <name type="scientific">Rudanella paleaurantiibacter</name>
    <dbReference type="NCBI Taxonomy" id="2614655"/>
    <lineage>
        <taxon>Bacteria</taxon>
        <taxon>Pseudomonadati</taxon>
        <taxon>Bacteroidota</taxon>
        <taxon>Cytophagia</taxon>
        <taxon>Cytophagales</taxon>
        <taxon>Cytophagaceae</taxon>
        <taxon>Rudanella</taxon>
    </lineage>
</organism>
<dbReference type="Gene3D" id="3.40.50.1240">
    <property type="entry name" value="Phosphoglycerate mutase-like"/>
    <property type="match status" value="1"/>
</dbReference>
<dbReference type="AlphaFoldDB" id="A0A7J5U2W0"/>
<comment type="caution">
    <text evidence="1">The sequence shown here is derived from an EMBL/GenBank/DDBJ whole genome shotgun (WGS) entry which is preliminary data.</text>
</comment>
<evidence type="ECO:0000313" key="1">
    <source>
        <dbReference type="EMBL" id="KAB7731968.1"/>
    </source>
</evidence>
<dbReference type="SUPFAM" id="SSF53254">
    <property type="entry name" value="Phosphoglycerate mutase-like"/>
    <property type="match status" value="1"/>
</dbReference>
<name>A0A7J5U2W0_9BACT</name>
<proteinExistence type="predicted"/>
<dbReference type="PROSITE" id="PS51257">
    <property type="entry name" value="PROKAR_LIPOPROTEIN"/>
    <property type="match status" value="1"/>
</dbReference>
<gene>
    <name evidence="1" type="ORF">F5984_07040</name>
</gene>
<keyword evidence="2" id="KW-1185">Reference proteome</keyword>
<evidence type="ECO:0000313" key="2">
    <source>
        <dbReference type="Proteomes" id="UP000488299"/>
    </source>
</evidence>
<dbReference type="Pfam" id="PF00300">
    <property type="entry name" value="His_Phos_1"/>
    <property type="match status" value="1"/>
</dbReference>
<dbReference type="EMBL" id="WELI01000002">
    <property type="protein sequence ID" value="KAB7731968.1"/>
    <property type="molecule type" value="Genomic_DNA"/>
</dbReference>
<sequence>MKIPHRLSFVIAFVVTLLSAACSTSSIYVVRHAERLNDSDTTSLSAAGLQRARALAGLLANTQIDSIYITPYLRTEQTAAPLATQLGLSLTRYPASPVTAITGRLRQLRGKNALVVGHSNTILEIARGLGTTPSIQKIEHTDYQNLLFIRMRRTPFGQRAHLYEQKITP</sequence>
<dbReference type="RefSeq" id="WP_152123546.1">
    <property type="nucleotide sequence ID" value="NZ_WELI01000002.1"/>
</dbReference>
<dbReference type="InterPro" id="IPR029033">
    <property type="entry name" value="His_PPase_superfam"/>
</dbReference>